<comment type="caution">
    <text evidence="7">The sequence shown here is derived from an EMBL/GenBank/DDBJ whole genome shotgun (WGS) entry which is preliminary data.</text>
</comment>
<evidence type="ECO:0000313" key="7">
    <source>
        <dbReference type="EMBL" id="OMH79753.1"/>
    </source>
</evidence>
<feature type="compositionally biased region" description="Basic residues" evidence="5">
    <location>
        <begin position="16"/>
        <end position="27"/>
    </location>
</feature>
<dbReference type="Pfam" id="PF04383">
    <property type="entry name" value="KilA-N"/>
    <property type="match status" value="1"/>
</dbReference>
<evidence type="ECO:0000259" key="6">
    <source>
        <dbReference type="PROSITE" id="PS51299"/>
    </source>
</evidence>
<proteinExistence type="inferred from homology"/>
<dbReference type="InterPro" id="IPR029790">
    <property type="entry name" value="EFG1/Phd1/StuA"/>
</dbReference>
<dbReference type="EMBL" id="LSSK01001428">
    <property type="protein sequence ID" value="OMH79753.1"/>
    <property type="molecule type" value="Genomic_DNA"/>
</dbReference>
<evidence type="ECO:0000256" key="2">
    <source>
        <dbReference type="ARBA" id="ARBA00023015"/>
    </source>
</evidence>
<keyword evidence="2" id="KW-0805">Transcription regulation</keyword>
<keyword evidence="8" id="KW-1185">Reference proteome</keyword>
<evidence type="ECO:0000256" key="1">
    <source>
        <dbReference type="ARBA" id="ARBA00007247"/>
    </source>
</evidence>
<dbReference type="InterPro" id="IPR003163">
    <property type="entry name" value="Tscrpt_reg_HTH_APSES-type"/>
</dbReference>
<sequence>MPRTKSKDGSQGLQKKIGKAGHAKKTPKVIKSKKVKTNVKVGDNINGMNIGTGTSTGVDICADVGTNNDISLCVNNTDLNKNENKNENENENSVCYYQVNGSMGEGYDLSHLCNSINAMRKFERFKNQLKQHYPTYPFTNYYLKSNSGVKNIGKYLRGRSQKNSLTTTNWKEENTKTLNFEYENITVARRQDNNMINGTKLLNVTKMTRGKRDGILKAEQERKVIKTGSMYLKGVWITFERAKFLAEKHGIYEPLKPLFETEVAMKKDILKPEILKPETFKPEKTKPQYPQSWSNESNYAPENYEVDHQNENILSYSDCGVGSTIGYGSALFPKKINEPIPLVQNNISSGWVNTDQILHRLETTNISDGAEKMEGFQTGNDNATANEEFEYERRFRVSPLSLSCNQVQNNYAYNHWEGTSNPYLANICHNPYDDDINTTIPLNYRNYGLNNRITDQNSETHPFYHFQNYTSNFPNNYQTSLANLVETAEDYKNNDGVAEGPEVNFGNHDPLYHEDKFEAVKTPDRTDFQNTIYENDQEFELPYPINLMQTSLGDYNQNLNPLLLSQNSYFQGHDL</sequence>
<gene>
    <name evidence="7" type="ORF">AX774_g6823</name>
</gene>
<evidence type="ECO:0000256" key="3">
    <source>
        <dbReference type="ARBA" id="ARBA00023125"/>
    </source>
</evidence>
<feature type="domain" description="HTH APSES-type" evidence="6">
    <location>
        <begin position="164"/>
        <end position="272"/>
    </location>
</feature>
<dbReference type="InterPro" id="IPR036887">
    <property type="entry name" value="HTH_APSES_sf"/>
</dbReference>
<dbReference type="GO" id="GO:0003700">
    <property type="term" value="F:DNA-binding transcription factor activity"/>
    <property type="evidence" value="ECO:0007669"/>
    <property type="project" value="TreeGrafter"/>
</dbReference>
<evidence type="ECO:0000256" key="4">
    <source>
        <dbReference type="ARBA" id="ARBA00023163"/>
    </source>
</evidence>
<keyword evidence="4" id="KW-0804">Transcription</keyword>
<name>A0A1R1PFR7_ZANCU</name>
<dbReference type="PROSITE" id="PS51299">
    <property type="entry name" value="HTH_APSES"/>
    <property type="match status" value="1"/>
</dbReference>
<dbReference type="GO" id="GO:0045944">
    <property type="term" value="P:positive regulation of transcription by RNA polymerase II"/>
    <property type="evidence" value="ECO:0007669"/>
    <property type="project" value="TreeGrafter"/>
</dbReference>
<dbReference type="GO" id="GO:0043565">
    <property type="term" value="F:sequence-specific DNA binding"/>
    <property type="evidence" value="ECO:0007669"/>
    <property type="project" value="TreeGrafter"/>
</dbReference>
<dbReference type="Proteomes" id="UP000188320">
    <property type="component" value="Unassembled WGS sequence"/>
</dbReference>
<dbReference type="AlphaFoldDB" id="A0A1R1PFR7"/>
<protein>
    <submittedName>
        <fullName evidence="7">Putative transcription factor PHD1</fullName>
    </submittedName>
</protein>
<dbReference type="PANTHER" id="PTHR47792:SF1">
    <property type="entry name" value="PROTEIN SOK2-RELATED"/>
    <property type="match status" value="1"/>
</dbReference>
<dbReference type="GO" id="GO:0005634">
    <property type="term" value="C:nucleus"/>
    <property type="evidence" value="ECO:0007669"/>
    <property type="project" value="TreeGrafter"/>
</dbReference>
<organism evidence="7 8">
    <name type="scientific">Zancudomyces culisetae</name>
    <name type="common">Gut fungus</name>
    <name type="synonym">Smittium culisetae</name>
    <dbReference type="NCBI Taxonomy" id="1213189"/>
    <lineage>
        <taxon>Eukaryota</taxon>
        <taxon>Fungi</taxon>
        <taxon>Fungi incertae sedis</taxon>
        <taxon>Zoopagomycota</taxon>
        <taxon>Kickxellomycotina</taxon>
        <taxon>Harpellomycetes</taxon>
        <taxon>Harpellales</taxon>
        <taxon>Legeriomycetaceae</taxon>
        <taxon>Zancudomyces</taxon>
    </lineage>
</organism>
<dbReference type="OrthoDB" id="5407653at2759"/>
<dbReference type="SUPFAM" id="SSF54616">
    <property type="entry name" value="DNA-binding domain of Mlu1-box binding protein MBP1"/>
    <property type="match status" value="1"/>
</dbReference>
<dbReference type="Gene3D" id="3.10.260.10">
    <property type="entry name" value="Transcription regulator HTH, APSES-type DNA-binding domain"/>
    <property type="match status" value="1"/>
</dbReference>
<dbReference type="PANTHER" id="PTHR47792">
    <property type="entry name" value="PROTEIN SOK2-RELATED"/>
    <property type="match status" value="1"/>
</dbReference>
<feature type="region of interest" description="Disordered" evidence="5">
    <location>
        <begin position="1"/>
        <end position="27"/>
    </location>
</feature>
<accession>A0A1R1PFR7</accession>
<reference evidence="8" key="1">
    <citation type="submission" date="2017-01" db="EMBL/GenBank/DDBJ databases">
        <authorList>
            <person name="Wang Y."/>
            <person name="White M."/>
            <person name="Kvist S."/>
            <person name="Moncalvo J.-M."/>
        </authorList>
    </citation>
    <scope>NUCLEOTIDE SEQUENCE [LARGE SCALE GENOMIC DNA]</scope>
    <source>
        <strain evidence="8">COL-18-3</strain>
    </source>
</reference>
<dbReference type="SMART" id="SM01252">
    <property type="entry name" value="KilA-N"/>
    <property type="match status" value="1"/>
</dbReference>
<dbReference type="InterPro" id="IPR018004">
    <property type="entry name" value="KilA/APSES_HTH"/>
</dbReference>
<comment type="similarity">
    <text evidence="1">Belongs to the EFG1/PHD1/stuA family.</text>
</comment>
<evidence type="ECO:0000256" key="5">
    <source>
        <dbReference type="SAM" id="MobiDB-lite"/>
    </source>
</evidence>
<keyword evidence="3" id="KW-0238">DNA-binding</keyword>
<evidence type="ECO:0000313" key="8">
    <source>
        <dbReference type="Proteomes" id="UP000188320"/>
    </source>
</evidence>